<accession>A0AAN7RW21</accession>
<sequence>MSLRDLSPLFFNGLESLESSPVERDLGVWVDGKLNMSQQCALAARRANRVLGCIKHSTASRLREVIVPLHTALLRPHLKYCVQFWAPQYKKDIKLLACVQRRETKMVKGLEGKTYEEQLRSLGLFSLEKRSDRTQGNGMKLRQGKFRLDIRKRFFTERVVGHWNRLPREVVTAPSLSELKESLDNALSHMTVSQWAGHGEIHGCTPDLDSTLTKFADDTKLGGTLTKFADDTKMGVLHLGQHNQRAQYRLGSVWLGNSLAERDLGVLVDNKLNTSQQCTAAAMKSNHILSCIHRGITSRDGDDYPTLLSAC</sequence>
<keyword evidence="2" id="KW-1185">Reference proteome</keyword>
<proteinExistence type="predicted"/>
<dbReference type="PANTHER" id="PTHR33332">
    <property type="entry name" value="REVERSE TRANSCRIPTASE DOMAIN-CONTAINING PROTEIN"/>
    <property type="match status" value="1"/>
</dbReference>
<dbReference type="AlphaFoldDB" id="A0AAN7RW21"/>
<reference evidence="1 2" key="1">
    <citation type="journal article" date="2023" name="J. Hered.">
        <title>Chromosome-level genome of the wood stork (Mycteria americana) provides insight into avian chromosome evolution.</title>
        <authorList>
            <person name="Flamio R. Jr."/>
            <person name="Ramstad K.M."/>
        </authorList>
    </citation>
    <scope>NUCLEOTIDE SEQUENCE [LARGE SCALE GENOMIC DNA]</scope>
    <source>
        <strain evidence="1">JAX WOST 10</strain>
    </source>
</reference>
<comment type="caution">
    <text evidence="1">The sequence shown here is derived from an EMBL/GenBank/DDBJ whole genome shotgun (WGS) entry which is preliminary data.</text>
</comment>
<protein>
    <recommendedName>
        <fullName evidence="3">Reverse transcriptase</fullName>
    </recommendedName>
</protein>
<name>A0AAN7RW21_MYCAM</name>
<organism evidence="1 2">
    <name type="scientific">Mycteria americana</name>
    <name type="common">Wood stork</name>
    <dbReference type="NCBI Taxonomy" id="33587"/>
    <lineage>
        <taxon>Eukaryota</taxon>
        <taxon>Metazoa</taxon>
        <taxon>Chordata</taxon>
        <taxon>Craniata</taxon>
        <taxon>Vertebrata</taxon>
        <taxon>Euteleostomi</taxon>
        <taxon>Archelosauria</taxon>
        <taxon>Archosauria</taxon>
        <taxon>Dinosauria</taxon>
        <taxon>Saurischia</taxon>
        <taxon>Theropoda</taxon>
        <taxon>Coelurosauria</taxon>
        <taxon>Aves</taxon>
        <taxon>Neognathae</taxon>
        <taxon>Neoaves</taxon>
        <taxon>Aequornithes</taxon>
        <taxon>Ciconiiformes</taxon>
        <taxon>Ciconiidae</taxon>
        <taxon>Mycteria</taxon>
    </lineage>
</organism>
<evidence type="ECO:0000313" key="1">
    <source>
        <dbReference type="EMBL" id="KAK4810901.1"/>
    </source>
</evidence>
<evidence type="ECO:0000313" key="2">
    <source>
        <dbReference type="Proteomes" id="UP001333110"/>
    </source>
</evidence>
<evidence type="ECO:0008006" key="3">
    <source>
        <dbReference type="Google" id="ProtNLM"/>
    </source>
</evidence>
<dbReference type="Proteomes" id="UP001333110">
    <property type="component" value="Unassembled WGS sequence"/>
</dbReference>
<gene>
    <name evidence="1" type="ORF">QYF61_013309</name>
</gene>
<dbReference type="EMBL" id="JAUNZN010000018">
    <property type="protein sequence ID" value="KAK4810901.1"/>
    <property type="molecule type" value="Genomic_DNA"/>
</dbReference>